<dbReference type="InterPro" id="IPR004031">
    <property type="entry name" value="PMP22/EMP/MP20/Claudin"/>
</dbReference>
<gene>
    <name evidence="7" type="primary">LOC101237340</name>
</gene>
<dbReference type="PANTHER" id="PTHR10671">
    <property type="entry name" value="EPITHELIAL MEMBRANE PROTEIN-RELATED"/>
    <property type="match status" value="1"/>
</dbReference>
<dbReference type="RefSeq" id="XP_065654378.1">
    <property type="nucleotide sequence ID" value="XM_065798306.1"/>
</dbReference>
<dbReference type="GeneID" id="101237340"/>
<dbReference type="PANTHER" id="PTHR10671:SF34">
    <property type="entry name" value="PROTEIN NKG7"/>
    <property type="match status" value="1"/>
</dbReference>
<feature type="transmembrane region" description="Helical" evidence="5">
    <location>
        <begin position="101"/>
        <end position="120"/>
    </location>
</feature>
<feature type="transmembrane region" description="Helical" evidence="5">
    <location>
        <begin position="66"/>
        <end position="89"/>
    </location>
</feature>
<organism evidence="6 7">
    <name type="scientific">Hydra vulgaris</name>
    <name type="common">Hydra</name>
    <name type="synonym">Hydra attenuata</name>
    <dbReference type="NCBI Taxonomy" id="6087"/>
    <lineage>
        <taxon>Eukaryota</taxon>
        <taxon>Metazoa</taxon>
        <taxon>Cnidaria</taxon>
        <taxon>Hydrozoa</taxon>
        <taxon>Hydroidolina</taxon>
        <taxon>Anthoathecata</taxon>
        <taxon>Aplanulata</taxon>
        <taxon>Hydridae</taxon>
        <taxon>Hydra</taxon>
    </lineage>
</organism>
<evidence type="ECO:0000256" key="5">
    <source>
        <dbReference type="SAM" id="Phobius"/>
    </source>
</evidence>
<keyword evidence="4 5" id="KW-0472">Membrane</keyword>
<evidence type="ECO:0000256" key="1">
    <source>
        <dbReference type="ARBA" id="ARBA00004141"/>
    </source>
</evidence>
<evidence type="ECO:0000256" key="2">
    <source>
        <dbReference type="ARBA" id="ARBA00022692"/>
    </source>
</evidence>
<reference evidence="7" key="1">
    <citation type="submission" date="2025-08" db="UniProtKB">
        <authorList>
            <consortium name="RefSeq"/>
        </authorList>
    </citation>
    <scope>IDENTIFICATION</scope>
</reference>
<sequence length="158" mass="17344">MASFRLIYFVNCGLMIIGAVFAALSTAGNYWETYSLRSTIIHVGLWQICGKPLSSSYCLERDKTDALMACEAFMIIGCVGYLLSLSYSGVLCIRKHWTSKVLAALLILTAICLAIALGVYTKEISIKESKFGWSYIIGWCSAAISLFAGLLSFAEHLE</sequence>
<accession>A0ABM4BYR9</accession>
<evidence type="ECO:0000313" key="7">
    <source>
        <dbReference type="RefSeq" id="XP_065654378.1"/>
    </source>
</evidence>
<protein>
    <submittedName>
        <fullName evidence="7">Lens fiber membrane intrinsic protein isoform X2</fullName>
    </submittedName>
</protein>
<evidence type="ECO:0000256" key="4">
    <source>
        <dbReference type="ARBA" id="ARBA00023136"/>
    </source>
</evidence>
<feature type="transmembrane region" description="Helical" evidence="5">
    <location>
        <begin position="132"/>
        <end position="154"/>
    </location>
</feature>
<dbReference type="InterPro" id="IPR050579">
    <property type="entry name" value="PMP-22/EMP/MP20-like"/>
</dbReference>
<keyword evidence="3 5" id="KW-1133">Transmembrane helix</keyword>
<proteinExistence type="predicted"/>
<dbReference type="Pfam" id="PF00822">
    <property type="entry name" value="PMP22_Claudin"/>
    <property type="match status" value="1"/>
</dbReference>
<keyword evidence="2 5" id="KW-0812">Transmembrane</keyword>
<evidence type="ECO:0000256" key="3">
    <source>
        <dbReference type="ARBA" id="ARBA00022989"/>
    </source>
</evidence>
<dbReference type="Gene3D" id="1.20.140.150">
    <property type="match status" value="1"/>
</dbReference>
<feature type="transmembrane region" description="Helical" evidence="5">
    <location>
        <begin position="6"/>
        <end position="31"/>
    </location>
</feature>
<keyword evidence="6" id="KW-1185">Reference proteome</keyword>
<evidence type="ECO:0000313" key="6">
    <source>
        <dbReference type="Proteomes" id="UP001652625"/>
    </source>
</evidence>
<name>A0ABM4BYR9_HYDVU</name>
<dbReference type="Proteomes" id="UP001652625">
    <property type="component" value="Chromosome 06"/>
</dbReference>
<comment type="subcellular location">
    <subcellularLocation>
        <location evidence="1">Membrane</location>
        <topology evidence="1">Multi-pass membrane protein</topology>
    </subcellularLocation>
</comment>